<evidence type="ECO:0000313" key="3">
    <source>
        <dbReference type="Proteomes" id="UP000306274"/>
    </source>
</evidence>
<accession>A0ABY2PKK7</accession>
<name>A0ABY2PKK7_9ACTN</name>
<reference evidence="2 3" key="1">
    <citation type="submission" date="2019-04" db="EMBL/GenBank/DDBJ databases">
        <title>Streptomyces rhizosphaericola sp. nov., an actinobacterium isolated from the wheat rhizosphere.</title>
        <authorList>
            <person name="Vargas Hoyos H.A."/>
            <person name="Santos S.N."/>
            <person name="Genuario D.B."/>
            <person name="Melo I.S."/>
            <person name="Da Silva L.J."/>
            <person name="Da Silva F.S.P."/>
            <person name="Zucchi T.D."/>
        </authorList>
    </citation>
    <scope>NUCLEOTIDE SEQUENCE [LARGE SCALE GENOMIC DNA]</scope>
    <source>
        <strain evidence="2 3">1AS2c</strain>
    </source>
</reference>
<keyword evidence="3" id="KW-1185">Reference proteome</keyword>
<feature type="region of interest" description="Disordered" evidence="1">
    <location>
        <begin position="26"/>
        <end position="61"/>
    </location>
</feature>
<dbReference type="Proteomes" id="UP000306274">
    <property type="component" value="Unassembled WGS sequence"/>
</dbReference>
<protein>
    <submittedName>
        <fullName evidence="2">Uncharacterized protein</fullName>
    </submittedName>
</protein>
<feature type="compositionally biased region" description="Basic and acidic residues" evidence="1">
    <location>
        <begin position="45"/>
        <end position="61"/>
    </location>
</feature>
<evidence type="ECO:0000313" key="2">
    <source>
        <dbReference type="EMBL" id="TGZ11618.1"/>
    </source>
</evidence>
<proteinExistence type="predicted"/>
<evidence type="ECO:0000256" key="1">
    <source>
        <dbReference type="SAM" id="MobiDB-lite"/>
    </source>
</evidence>
<organism evidence="2 3">
    <name type="scientific">Streptomyces rhizosphaericola</name>
    <dbReference type="NCBI Taxonomy" id="2564098"/>
    <lineage>
        <taxon>Bacteria</taxon>
        <taxon>Bacillati</taxon>
        <taxon>Actinomycetota</taxon>
        <taxon>Actinomycetes</taxon>
        <taxon>Kitasatosporales</taxon>
        <taxon>Streptomycetaceae</taxon>
        <taxon>Streptomyces</taxon>
    </lineage>
</organism>
<comment type="caution">
    <text evidence="2">The sequence shown here is derived from an EMBL/GenBank/DDBJ whole genome shotgun (WGS) entry which is preliminary data.</text>
</comment>
<sequence length="61" mass="7038">MMTIKVYVVNREGNVRVLRERAEVNPLDEPDTSQRLPACGCPRCAKTEREREQGPEQEPVR</sequence>
<gene>
    <name evidence="2" type="ORF">E5Z02_03745</name>
</gene>
<dbReference type="EMBL" id="SRZK01000020">
    <property type="protein sequence ID" value="TGZ11618.1"/>
    <property type="molecule type" value="Genomic_DNA"/>
</dbReference>